<dbReference type="RefSeq" id="WP_277579139.1">
    <property type="nucleotide sequence ID" value="NZ_JANRMI010000004.1"/>
</dbReference>
<feature type="transmembrane region" description="Helical" evidence="1">
    <location>
        <begin position="239"/>
        <end position="270"/>
    </location>
</feature>
<gene>
    <name evidence="2" type="ORF">NWE73_14900</name>
</gene>
<dbReference type="EMBL" id="JANRMI010000004">
    <property type="protein sequence ID" value="MDG0817667.1"/>
    <property type="molecule type" value="Genomic_DNA"/>
</dbReference>
<dbReference type="Proteomes" id="UP001152321">
    <property type="component" value="Unassembled WGS sequence"/>
</dbReference>
<keyword evidence="1" id="KW-0472">Membrane</keyword>
<feature type="transmembrane region" description="Helical" evidence="1">
    <location>
        <begin position="190"/>
        <end position="209"/>
    </location>
</feature>
<protein>
    <submittedName>
        <fullName evidence="2">Uncharacterized protein</fullName>
    </submittedName>
</protein>
<organism evidence="2 3">
    <name type="scientific">Bdellovibrio svalbardensis</name>
    <dbReference type="NCBI Taxonomy" id="2972972"/>
    <lineage>
        <taxon>Bacteria</taxon>
        <taxon>Pseudomonadati</taxon>
        <taxon>Bdellovibrionota</taxon>
        <taxon>Bdellovibrionia</taxon>
        <taxon>Bdellovibrionales</taxon>
        <taxon>Pseudobdellovibrionaceae</taxon>
        <taxon>Bdellovibrio</taxon>
    </lineage>
</organism>
<keyword evidence="3" id="KW-1185">Reference proteome</keyword>
<accession>A0ABT6DME5</accession>
<reference evidence="2" key="1">
    <citation type="submission" date="2022-08" db="EMBL/GenBank/DDBJ databases">
        <title>Novel Bdellovibrio Species Isolated from Svalbard: Designation Bdellovibrio svalbardensis.</title>
        <authorList>
            <person name="Mitchell R.J."/>
            <person name="Choi S.Y."/>
        </authorList>
    </citation>
    <scope>NUCLEOTIDE SEQUENCE</scope>
    <source>
        <strain evidence="2">PAP01</strain>
    </source>
</reference>
<name>A0ABT6DME5_9BACT</name>
<proteinExistence type="predicted"/>
<evidence type="ECO:0000313" key="2">
    <source>
        <dbReference type="EMBL" id="MDG0817667.1"/>
    </source>
</evidence>
<sequence length="406" mass="45843">MKTSPHGSNIFNTHLLNKERNFSLVLGGPLYQLLMKAHLTGEAPQIVRRRIIFFIFVTWVPLMVLSALEGFAWGNSVKLPFLYDLEMHVRLLLALPLLLIAELVVNKRMGPVVSQFIERGIIQKIDHAKFDAAIDSAMRIRNSIAAEVLLIAFVYVVGVGYIWRTQLVIDVSSWHGIAADGKMKLSLAGWWLGLISLPFFQFLLLRWYFRLFIWTRFLWQVSRFKLNLMPMHPDRCGGLGFLAAISHAFAPLLLAQGTMLAGMIGSRIFFAGAKLPDFKLELFGLVGLMVFAILGPLLVFAPELEEARRKGTREFGTLAQYYVREFDKKWLRGGAPKEEPLIGSADIQSLADLGNSFDVVKEMKLFPFNTHTILHLGVATLLPVSPLLLTMFSLEELLQNLLKMVF</sequence>
<feature type="transmembrane region" description="Helical" evidence="1">
    <location>
        <begin position="88"/>
        <end position="105"/>
    </location>
</feature>
<feature type="transmembrane region" description="Helical" evidence="1">
    <location>
        <begin position="144"/>
        <end position="163"/>
    </location>
</feature>
<feature type="transmembrane region" description="Helical" evidence="1">
    <location>
        <begin position="51"/>
        <end position="68"/>
    </location>
</feature>
<keyword evidence="1" id="KW-1133">Transmembrane helix</keyword>
<keyword evidence="1" id="KW-0812">Transmembrane</keyword>
<feature type="transmembrane region" description="Helical" evidence="1">
    <location>
        <begin position="373"/>
        <end position="394"/>
    </location>
</feature>
<evidence type="ECO:0000256" key="1">
    <source>
        <dbReference type="SAM" id="Phobius"/>
    </source>
</evidence>
<evidence type="ECO:0000313" key="3">
    <source>
        <dbReference type="Proteomes" id="UP001152321"/>
    </source>
</evidence>
<comment type="caution">
    <text evidence="2">The sequence shown here is derived from an EMBL/GenBank/DDBJ whole genome shotgun (WGS) entry which is preliminary data.</text>
</comment>
<feature type="transmembrane region" description="Helical" evidence="1">
    <location>
        <begin position="282"/>
        <end position="301"/>
    </location>
</feature>